<dbReference type="NCBIfam" id="TIGR03696">
    <property type="entry name" value="Rhs_assc_core"/>
    <property type="match status" value="1"/>
</dbReference>
<keyword evidence="2" id="KW-1185">Reference proteome</keyword>
<sequence length="237" mass="25493">EGDRWTCYVWGLGLVEEERDGKALFYHYDLRGSTVALTDEKGKVTDRFWYGPYGELARHEGKADTPFLYDGRDGVMTDPNGLCYMRARYYNPEIKRFVSRDVVDDSAREGQSLNTYAFVRGNPVNHIDPSGLVTFAIGFSVSGGAGIGTTYQTILVIDFKGNVGLAKTVGGGAYAGCSAGGGLIIQTTSAETIWDLEGVGFSKEVAAGIWFGGRAGLIGGLVGGKATLEEKSAWDVQ</sequence>
<protein>
    <submittedName>
        <fullName evidence="1">RHS repeat-associated core domain-containing protein</fullName>
    </submittedName>
</protein>
<dbReference type="PANTHER" id="PTHR32305:SF15">
    <property type="entry name" value="PROTEIN RHSA-RELATED"/>
    <property type="match status" value="1"/>
</dbReference>
<dbReference type="AlphaFoldDB" id="A0A3D8P393"/>
<evidence type="ECO:0000313" key="2">
    <source>
        <dbReference type="Proteomes" id="UP000256329"/>
    </source>
</evidence>
<organism evidence="1 2">
    <name type="scientific">Ammonifex thiophilus</name>
    <dbReference type="NCBI Taxonomy" id="444093"/>
    <lineage>
        <taxon>Bacteria</taxon>
        <taxon>Bacillati</taxon>
        <taxon>Bacillota</taxon>
        <taxon>Clostridia</taxon>
        <taxon>Thermoanaerobacterales</taxon>
        <taxon>Thermoanaerobacteraceae</taxon>
        <taxon>Ammonifex</taxon>
    </lineage>
</organism>
<dbReference type="OrthoDB" id="9815752at2"/>
<dbReference type="InterPro" id="IPR050708">
    <property type="entry name" value="T6SS_VgrG/RHS"/>
</dbReference>
<reference evidence="1 2" key="1">
    <citation type="submission" date="2018-08" db="EMBL/GenBank/DDBJ databases">
        <title>Form III RuBisCO-mediated autotrophy in Thermodesulfobium bacteria.</title>
        <authorList>
            <person name="Toshchakov S.V."/>
            <person name="Kublanov I.V."/>
            <person name="Frolov E."/>
            <person name="Bonch-Osmolovskaya E.A."/>
            <person name="Tourova T.P."/>
            <person name="Chernych N.A."/>
            <person name="Lebedinsky A.V."/>
        </authorList>
    </citation>
    <scope>NUCLEOTIDE SEQUENCE [LARGE SCALE GENOMIC DNA]</scope>
    <source>
        <strain evidence="1 2">SR</strain>
    </source>
</reference>
<feature type="non-terminal residue" evidence="1">
    <location>
        <position position="1"/>
    </location>
</feature>
<dbReference type="RefSeq" id="WP_134642999.1">
    <property type="nucleotide sequence ID" value="NZ_QSLN01000020.1"/>
</dbReference>
<dbReference type="InterPro" id="IPR022385">
    <property type="entry name" value="Rhs_assc_core"/>
</dbReference>
<dbReference type="PANTHER" id="PTHR32305">
    <property type="match status" value="1"/>
</dbReference>
<evidence type="ECO:0000313" key="1">
    <source>
        <dbReference type="EMBL" id="RDV81273.1"/>
    </source>
</evidence>
<accession>A0A3D8P393</accession>
<name>A0A3D8P393_9THEO</name>
<dbReference type="EMBL" id="QSLN01000020">
    <property type="protein sequence ID" value="RDV81273.1"/>
    <property type="molecule type" value="Genomic_DNA"/>
</dbReference>
<dbReference type="Gene3D" id="2.180.10.10">
    <property type="entry name" value="RHS repeat-associated core"/>
    <property type="match status" value="1"/>
</dbReference>
<proteinExistence type="predicted"/>
<comment type="caution">
    <text evidence="1">The sequence shown here is derived from an EMBL/GenBank/DDBJ whole genome shotgun (WGS) entry which is preliminary data.</text>
</comment>
<dbReference type="Proteomes" id="UP000256329">
    <property type="component" value="Unassembled WGS sequence"/>
</dbReference>
<gene>
    <name evidence="1" type="ORF">DXX99_09540</name>
</gene>